<dbReference type="InterPro" id="IPR014223">
    <property type="entry name" value="ABC_CydC/D"/>
</dbReference>
<dbReference type="PANTHER" id="PTHR43394:SF1">
    <property type="entry name" value="ATP-BINDING CASSETTE SUB-FAMILY B MEMBER 10, MITOCHONDRIAL"/>
    <property type="match status" value="1"/>
</dbReference>
<keyword evidence="4 11" id="KW-0067">ATP-binding</keyword>
<dbReference type="SMART" id="SM00382">
    <property type="entry name" value="AAA"/>
    <property type="match status" value="1"/>
</dbReference>
<feature type="transmembrane region" description="Helical" evidence="8">
    <location>
        <begin position="128"/>
        <end position="149"/>
    </location>
</feature>
<keyword evidence="2 8" id="KW-0812">Transmembrane</keyword>
<dbReference type="STRING" id="1395513.P343_04860"/>
<evidence type="ECO:0000256" key="6">
    <source>
        <dbReference type="ARBA" id="ARBA00023136"/>
    </source>
</evidence>
<reference evidence="11 12" key="1">
    <citation type="journal article" date="2013" name="Genome Announc.">
        <title>Genome Sequence of Sporolactobacillus laevolacticus DSM442, an Efficient Polymer-Grade D-Lactate Producer from Agricultural Waste Cottonseed as a Nitrogen Source.</title>
        <authorList>
            <person name="Wang H."/>
            <person name="Wang L."/>
            <person name="Ju J."/>
            <person name="Yu B."/>
            <person name="Ma Y."/>
        </authorList>
    </citation>
    <scope>NUCLEOTIDE SEQUENCE [LARGE SCALE GENOMIC DNA]</scope>
    <source>
        <strain evidence="11 12">DSM 442</strain>
    </source>
</reference>
<dbReference type="Gene3D" id="3.40.50.300">
    <property type="entry name" value="P-loop containing nucleotide triphosphate hydrolases"/>
    <property type="match status" value="1"/>
</dbReference>
<dbReference type="AlphaFoldDB" id="V6IZF8"/>
<feature type="coiled-coil region" evidence="7">
    <location>
        <begin position="292"/>
        <end position="322"/>
    </location>
</feature>
<dbReference type="InterPro" id="IPR003593">
    <property type="entry name" value="AAA+_ATPase"/>
</dbReference>
<dbReference type="InterPro" id="IPR027417">
    <property type="entry name" value="P-loop_NTPase"/>
</dbReference>
<evidence type="ECO:0000256" key="2">
    <source>
        <dbReference type="ARBA" id="ARBA00022692"/>
    </source>
</evidence>
<evidence type="ECO:0000256" key="8">
    <source>
        <dbReference type="SAM" id="Phobius"/>
    </source>
</evidence>
<dbReference type="PANTHER" id="PTHR43394">
    <property type="entry name" value="ATP-DEPENDENT PERMEASE MDL1, MITOCHONDRIAL"/>
    <property type="match status" value="1"/>
</dbReference>
<sequence>MNEWLVPSIKKHWRGFSLAAFLSLMAILCASGLLFTSGYLISKAALRPENILMIYVPIVGVRTFGTFRAVFNYVGRLASHNTILKVLSEMRAHLYEKLEPAALFIRSKYKTGNILSVLSEDIEHLQDLFLRTVLPGGIALVIYALWVAMLGLFSPSFALGMALYLLLLLAALPFISLIWMRKFHRRISKSRHQLYEQLTDAILGSADWMMSGRQEQFIVSYEKLEKESRLAEYTLDNFRKWRDFAAQALIGICVVITVIWSGHMVQADSMDRTLIAAFALVIFTISESLVPLSEAIERLPQYKQSLNRLEEIKNVEDKLTKQVMSKNWDQPAEWINIEVNHVFFKFAETEDWSVNDVSLSVPQGAKMAVIGRSGAGKSTLAHLIYGALVPSEGSVTLNGTPAHMIGEMRSKQISVLSQNPHLFDTSVLNNLALGSPQATIDDVVRAAKLVGLHQLIEKLPEGYHTQMHEAGSIFSGGERERLALARILLRNAPVVILDEPTVGLDPITERTLLKTIFKTLEGKTLIWITHHLTGTEKMDQVLFMENGSIHLKGQHAQLMRESDRYRSLYELDVPKHLRQAIEEPSSRE</sequence>
<organism evidence="11 12">
    <name type="scientific">Sporolactobacillus laevolacticus DSM 442</name>
    <dbReference type="NCBI Taxonomy" id="1395513"/>
    <lineage>
        <taxon>Bacteria</taxon>
        <taxon>Bacillati</taxon>
        <taxon>Bacillota</taxon>
        <taxon>Bacilli</taxon>
        <taxon>Bacillales</taxon>
        <taxon>Sporolactobacillaceae</taxon>
        <taxon>Sporolactobacillus</taxon>
    </lineage>
</organism>
<feature type="transmembrane region" description="Helical" evidence="8">
    <location>
        <begin position="18"/>
        <end position="40"/>
    </location>
</feature>
<feature type="transmembrane region" description="Helical" evidence="8">
    <location>
        <begin position="244"/>
        <end position="262"/>
    </location>
</feature>
<evidence type="ECO:0000256" key="5">
    <source>
        <dbReference type="ARBA" id="ARBA00022989"/>
    </source>
</evidence>
<dbReference type="InterPro" id="IPR003439">
    <property type="entry name" value="ABC_transporter-like_ATP-bd"/>
</dbReference>
<dbReference type="RefSeq" id="WP_023509275.1">
    <property type="nucleotide sequence ID" value="NZ_AWTC01000003.1"/>
</dbReference>
<accession>V6IZF8</accession>
<feature type="domain" description="ABC transporter" evidence="9">
    <location>
        <begin position="337"/>
        <end position="571"/>
    </location>
</feature>
<keyword evidence="3" id="KW-0547">Nucleotide-binding</keyword>
<dbReference type="InterPro" id="IPR011527">
    <property type="entry name" value="ABC1_TM_dom"/>
</dbReference>
<comment type="caution">
    <text evidence="11">The sequence shown here is derived from an EMBL/GenBank/DDBJ whole genome shotgun (WGS) entry which is preliminary data.</text>
</comment>
<dbReference type="SUPFAM" id="SSF90123">
    <property type="entry name" value="ABC transporter transmembrane region"/>
    <property type="match status" value="1"/>
</dbReference>
<evidence type="ECO:0000313" key="12">
    <source>
        <dbReference type="Proteomes" id="UP000018296"/>
    </source>
</evidence>
<dbReference type="InterPro" id="IPR039421">
    <property type="entry name" value="Type_1_exporter"/>
</dbReference>
<dbReference type="Proteomes" id="UP000018296">
    <property type="component" value="Unassembled WGS sequence"/>
</dbReference>
<keyword evidence="12" id="KW-1185">Reference proteome</keyword>
<dbReference type="InterPro" id="IPR036640">
    <property type="entry name" value="ABC1_TM_sf"/>
</dbReference>
<feature type="domain" description="ABC transmembrane type-1" evidence="10">
    <location>
        <begin position="18"/>
        <end position="301"/>
    </location>
</feature>
<evidence type="ECO:0000256" key="7">
    <source>
        <dbReference type="SAM" id="Coils"/>
    </source>
</evidence>
<dbReference type="eggNOG" id="COG4987">
    <property type="taxonomic scope" value="Bacteria"/>
</dbReference>
<dbReference type="Pfam" id="PF00005">
    <property type="entry name" value="ABC_tran"/>
    <property type="match status" value="1"/>
</dbReference>
<dbReference type="GO" id="GO:0045454">
    <property type="term" value="P:cell redox homeostasis"/>
    <property type="evidence" value="ECO:0007669"/>
    <property type="project" value="InterPro"/>
</dbReference>
<protein>
    <submittedName>
        <fullName evidence="11">ATP-binding protein</fullName>
    </submittedName>
</protein>
<evidence type="ECO:0000259" key="9">
    <source>
        <dbReference type="PROSITE" id="PS50893"/>
    </source>
</evidence>
<evidence type="ECO:0000313" key="11">
    <source>
        <dbReference type="EMBL" id="EST12953.1"/>
    </source>
</evidence>
<dbReference type="PATRIC" id="fig|1395513.3.peg.996"/>
<dbReference type="NCBIfam" id="TIGR02868">
    <property type="entry name" value="CydC"/>
    <property type="match status" value="1"/>
</dbReference>
<dbReference type="GO" id="GO:0015421">
    <property type="term" value="F:ABC-type oligopeptide transporter activity"/>
    <property type="evidence" value="ECO:0007669"/>
    <property type="project" value="TreeGrafter"/>
</dbReference>
<dbReference type="GO" id="GO:0016887">
    <property type="term" value="F:ATP hydrolysis activity"/>
    <property type="evidence" value="ECO:0007669"/>
    <property type="project" value="InterPro"/>
</dbReference>
<keyword evidence="5 8" id="KW-1133">Transmembrane helix</keyword>
<dbReference type="GO" id="GO:0005524">
    <property type="term" value="F:ATP binding"/>
    <property type="evidence" value="ECO:0007669"/>
    <property type="project" value="UniProtKB-KW"/>
</dbReference>
<dbReference type="CDD" id="cd03247">
    <property type="entry name" value="ABCC_cytochrome_bd"/>
    <property type="match status" value="1"/>
</dbReference>
<dbReference type="SUPFAM" id="SSF52540">
    <property type="entry name" value="P-loop containing nucleoside triphosphate hydrolases"/>
    <property type="match status" value="1"/>
</dbReference>
<comment type="subcellular location">
    <subcellularLocation>
        <location evidence="1">Cell membrane</location>
        <topology evidence="1">Multi-pass membrane protein</topology>
    </subcellularLocation>
</comment>
<dbReference type="PROSITE" id="PS50893">
    <property type="entry name" value="ABC_TRANSPORTER_2"/>
    <property type="match status" value="1"/>
</dbReference>
<evidence type="ECO:0000259" key="10">
    <source>
        <dbReference type="PROSITE" id="PS50929"/>
    </source>
</evidence>
<gene>
    <name evidence="11" type="ORF">P343_04860</name>
</gene>
<dbReference type="GO" id="GO:0034775">
    <property type="term" value="P:glutathione transmembrane transport"/>
    <property type="evidence" value="ECO:0007669"/>
    <property type="project" value="InterPro"/>
</dbReference>
<evidence type="ECO:0000256" key="1">
    <source>
        <dbReference type="ARBA" id="ARBA00004651"/>
    </source>
</evidence>
<feature type="transmembrane region" description="Helical" evidence="8">
    <location>
        <begin position="52"/>
        <end position="71"/>
    </location>
</feature>
<evidence type="ECO:0000256" key="4">
    <source>
        <dbReference type="ARBA" id="ARBA00022840"/>
    </source>
</evidence>
<dbReference type="PROSITE" id="PS50929">
    <property type="entry name" value="ABC_TM1F"/>
    <property type="match status" value="1"/>
</dbReference>
<keyword evidence="6 8" id="KW-0472">Membrane</keyword>
<dbReference type="EMBL" id="AWTC01000003">
    <property type="protein sequence ID" value="EST12953.1"/>
    <property type="molecule type" value="Genomic_DNA"/>
</dbReference>
<dbReference type="Gene3D" id="1.20.1560.10">
    <property type="entry name" value="ABC transporter type 1, transmembrane domain"/>
    <property type="match status" value="1"/>
</dbReference>
<dbReference type="GO" id="GO:0005886">
    <property type="term" value="C:plasma membrane"/>
    <property type="evidence" value="ECO:0007669"/>
    <property type="project" value="UniProtKB-SubCell"/>
</dbReference>
<keyword evidence="7" id="KW-0175">Coiled coil</keyword>
<feature type="transmembrane region" description="Helical" evidence="8">
    <location>
        <begin position="161"/>
        <end position="180"/>
    </location>
</feature>
<name>V6IZF8_9BACL</name>
<evidence type="ECO:0000256" key="3">
    <source>
        <dbReference type="ARBA" id="ARBA00022741"/>
    </source>
</evidence>
<dbReference type="OrthoDB" id="9802264at2"/>
<dbReference type="Pfam" id="PF00664">
    <property type="entry name" value="ABC_membrane"/>
    <property type="match status" value="1"/>
</dbReference>
<proteinExistence type="predicted"/>